<organism evidence="2 3">
    <name type="scientific">Lacicoccus qingdaonensis</name>
    <dbReference type="NCBI Taxonomy" id="576118"/>
    <lineage>
        <taxon>Bacteria</taxon>
        <taxon>Bacillati</taxon>
        <taxon>Bacillota</taxon>
        <taxon>Bacilli</taxon>
        <taxon>Bacillales</taxon>
        <taxon>Salinicoccaceae</taxon>
        <taxon>Lacicoccus</taxon>
    </lineage>
</organism>
<evidence type="ECO:0000256" key="1">
    <source>
        <dbReference type="SAM" id="Phobius"/>
    </source>
</evidence>
<keyword evidence="3" id="KW-1185">Reference proteome</keyword>
<feature type="transmembrane region" description="Helical" evidence="1">
    <location>
        <begin position="55"/>
        <end position="77"/>
    </location>
</feature>
<evidence type="ECO:0000313" key="3">
    <source>
        <dbReference type="Proteomes" id="UP000199008"/>
    </source>
</evidence>
<keyword evidence="1" id="KW-0472">Membrane</keyword>
<dbReference type="RefSeq" id="WP_143003973.1">
    <property type="nucleotide sequence ID" value="NZ_FNFY01000025.1"/>
</dbReference>
<dbReference type="OrthoDB" id="2064995at2"/>
<name>A0A1G9HPL8_9BACL</name>
<sequence>MKCPNCHAEVSEDKTNCGSCEYSLVEGDQDEVGAFIRDAITSPWKSIGRPHSIKAALISVGVMAAVFAAFGIMHLSGGYSDSGFAGLEIVFAVIPSFILLSILFLFGY</sequence>
<dbReference type="AlphaFoldDB" id="A0A1G9HPL8"/>
<dbReference type="Proteomes" id="UP000199008">
    <property type="component" value="Unassembled WGS sequence"/>
</dbReference>
<proteinExistence type="predicted"/>
<gene>
    <name evidence="2" type="ORF">SAMN05216216_12527</name>
</gene>
<feature type="transmembrane region" description="Helical" evidence="1">
    <location>
        <begin position="83"/>
        <end position="106"/>
    </location>
</feature>
<dbReference type="EMBL" id="FNFY01000025">
    <property type="protein sequence ID" value="SDL14684.1"/>
    <property type="molecule type" value="Genomic_DNA"/>
</dbReference>
<evidence type="ECO:0000313" key="2">
    <source>
        <dbReference type="EMBL" id="SDL14684.1"/>
    </source>
</evidence>
<keyword evidence="1" id="KW-1133">Transmembrane helix</keyword>
<accession>A0A1G9HPL8</accession>
<reference evidence="3" key="1">
    <citation type="submission" date="2016-10" db="EMBL/GenBank/DDBJ databases">
        <authorList>
            <person name="Varghese N."/>
            <person name="Submissions S."/>
        </authorList>
    </citation>
    <scope>NUCLEOTIDE SEQUENCE [LARGE SCALE GENOMIC DNA]</scope>
    <source>
        <strain evidence="3">CGMCC 1.8895</strain>
    </source>
</reference>
<dbReference type="STRING" id="576118.SAMN05216216_12527"/>
<keyword evidence="1" id="KW-0812">Transmembrane</keyword>
<protein>
    <submittedName>
        <fullName evidence="2">Uncharacterized protein</fullName>
    </submittedName>
</protein>